<evidence type="ECO:0000259" key="2">
    <source>
        <dbReference type="PROSITE" id="PS51457"/>
    </source>
</evidence>
<organism evidence="3 4">
    <name type="scientific">Stichopus japonicus</name>
    <name type="common">Sea cucumber</name>
    <dbReference type="NCBI Taxonomy" id="307972"/>
    <lineage>
        <taxon>Eukaryota</taxon>
        <taxon>Metazoa</taxon>
        <taxon>Echinodermata</taxon>
        <taxon>Eleutherozoa</taxon>
        <taxon>Echinozoa</taxon>
        <taxon>Holothuroidea</taxon>
        <taxon>Aspidochirotacea</taxon>
        <taxon>Aspidochirotida</taxon>
        <taxon>Stichopodidae</taxon>
        <taxon>Apostichopus</taxon>
    </lineage>
</organism>
<reference evidence="3 4" key="1">
    <citation type="journal article" date="2017" name="PLoS Biol.">
        <title>The sea cucumber genome provides insights into morphological evolution and visceral regeneration.</title>
        <authorList>
            <person name="Zhang X."/>
            <person name="Sun L."/>
            <person name="Yuan J."/>
            <person name="Sun Y."/>
            <person name="Gao Y."/>
            <person name="Zhang L."/>
            <person name="Li S."/>
            <person name="Dai H."/>
            <person name="Hamel J.F."/>
            <person name="Liu C."/>
            <person name="Yu Y."/>
            <person name="Liu S."/>
            <person name="Lin W."/>
            <person name="Guo K."/>
            <person name="Jin S."/>
            <person name="Xu P."/>
            <person name="Storey K.B."/>
            <person name="Huan P."/>
            <person name="Zhang T."/>
            <person name="Zhou Y."/>
            <person name="Zhang J."/>
            <person name="Lin C."/>
            <person name="Li X."/>
            <person name="Xing L."/>
            <person name="Huo D."/>
            <person name="Sun M."/>
            <person name="Wang L."/>
            <person name="Mercier A."/>
            <person name="Li F."/>
            <person name="Yang H."/>
            <person name="Xiang J."/>
        </authorList>
    </citation>
    <scope>NUCLEOTIDE SEQUENCE [LARGE SCALE GENOMIC DNA]</scope>
    <source>
        <strain evidence="3">Shaxun</strain>
        <tissue evidence="3">Muscle</tissue>
    </source>
</reference>
<dbReference type="PROSITE" id="PS51457">
    <property type="entry name" value="BEN"/>
    <property type="match status" value="1"/>
</dbReference>
<dbReference type="Gene3D" id="1.10.10.2590">
    <property type="entry name" value="BEN domain"/>
    <property type="match status" value="1"/>
</dbReference>
<feature type="domain" description="BEN" evidence="2">
    <location>
        <begin position="81"/>
        <end position="198"/>
    </location>
</feature>
<accession>A0A2G8LDR2</accession>
<comment type="caution">
    <text evidence="3">The sequence shown here is derived from an EMBL/GenBank/DDBJ whole genome shotgun (WGS) entry which is preliminary data.</text>
</comment>
<sequence>MLRSTTVLQQSCSMASNSVNLLYFTEKCQPSKKAKSAAGQDIIELLLSQHGSCQDGDSAHSDDRDDGSDDVETKLEFLRRQNGILKDRLDESAKKVEAAQTKIEDLERTILKVNVEKAMLAKDYGKLVCQLMRTGFTREDMATSSLTGKSKSGETRNKLDEKKVEEMIRLTLLKFNGVSRTAIRSKMAEKMKDDRKAYHLEEQK</sequence>
<proteinExistence type="predicted"/>
<dbReference type="Pfam" id="PF10523">
    <property type="entry name" value="BEN"/>
    <property type="match status" value="1"/>
</dbReference>
<protein>
    <recommendedName>
        <fullName evidence="2">BEN domain-containing protein</fullName>
    </recommendedName>
</protein>
<evidence type="ECO:0000313" key="4">
    <source>
        <dbReference type="Proteomes" id="UP000230750"/>
    </source>
</evidence>
<name>A0A2G8LDR2_STIJA</name>
<dbReference type="GO" id="GO:0003677">
    <property type="term" value="F:DNA binding"/>
    <property type="evidence" value="ECO:0007669"/>
    <property type="project" value="InterPro"/>
</dbReference>
<evidence type="ECO:0000313" key="3">
    <source>
        <dbReference type="EMBL" id="PIK58300.1"/>
    </source>
</evidence>
<keyword evidence="1" id="KW-0175">Coiled coil</keyword>
<keyword evidence="4" id="KW-1185">Reference proteome</keyword>
<feature type="coiled-coil region" evidence="1">
    <location>
        <begin position="75"/>
        <end position="123"/>
    </location>
</feature>
<evidence type="ECO:0000256" key="1">
    <source>
        <dbReference type="SAM" id="Coils"/>
    </source>
</evidence>
<gene>
    <name evidence="3" type="ORF">BSL78_04806</name>
</gene>
<dbReference type="Proteomes" id="UP000230750">
    <property type="component" value="Unassembled WGS sequence"/>
</dbReference>
<dbReference type="OrthoDB" id="8186171at2759"/>
<dbReference type="AlphaFoldDB" id="A0A2G8LDR2"/>
<dbReference type="EMBL" id="MRZV01000117">
    <property type="protein sequence ID" value="PIK58300.1"/>
    <property type="molecule type" value="Genomic_DNA"/>
</dbReference>
<dbReference type="InterPro" id="IPR018379">
    <property type="entry name" value="BEN_domain"/>
</dbReference>
<dbReference type="SMART" id="SM01025">
    <property type="entry name" value="BEN"/>
    <property type="match status" value="1"/>
</dbReference>